<name>A0A3G2R2G5_9FIRM</name>
<dbReference type="EMBL" id="CP033169">
    <property type="protein sequence ID" value="AYO29684.1"/>
    <property type="molecule type" value="Genomic_DNA"/>
</dbReference>
<gene>
    <name evidence="1" type="ORF">D2962_02860</name>
</gene>
<organism evidence="1 2">
    <name type="scientific">Biomaibacter acetigenes</name>
    <dbReference type="NCBI Taxonomy" id="2316383"/>
    <lineage>
        <taxon>Bacteria</taxon>
        <taxon>Bacillati</taxon>
        <taxon>Bacillota</taxon>
        <taxon>Clostridia</taxon>
        <taxon>Thermosediminibacterales</taxon>
        <taxon>Tepidanaerobacteraceae</taxon>
        <taxon>Biomaibacter</taxon>
    </lineage>
</organism>
<reference evidence="1 2" key="1">
    <citation type="submission" date="2018-10" db="EMBL/GenBank/DDBJ databases">
        <authorList>
            <person name="Zhang X."/>
        </authorList>
    </citation>
    <scope>NUCLEOTIDE SEQUENCE [LARGE SCALE GENOMIC DNA]</scope>
    <source>
        <strain evidence="1 2">SK-G1</strain>
    </source>
</reference>
<dbReference type="InterPro" id="IPR003795">
    <property type="entry name" value="DUF192"/>
</dbReference>
<dbReference type="RefSeq" id="WP_122014069.1">
    <property type="nucleotide sequence ID" value="NZ_CP033169.1"/>
</dbReference>
<accession>A0A3G2R2G5</accession>
<evidence type="ECO:0000313" key="1">
    <source>
        <dbReference type="EMBL" id="AYO29684.1"/>
    </source>
</evidence>
<keyword evidence="2" id="KW-1185">Reference proteome</keyword>
<dbReference type="InterPro" id="IPR038695">
    <property type="entry name" value="Saro_0823-like_sf"/>
</dbReference>
<dbReference type="Pfam" id="PF02643">
    <property type="entry name" value="DUF192"/>
    <property type="match status" value="1"/>
</dbReference>
<evidence type="ECO:0000313" key="2">
    <source>
        <dbReference type="Proteomes" id="UP000280960"/>
    </source>
</evidence>
<dbReference type="Proteomes" id="UP000280960">
    <property type="component" value="Chromosome"/>
</dbReference>
<dbReference type="PANTHER" id="PTHR37953:SF1">
    <property type="entry name" value="UPF0127 PROTEIN MJ1496"/>
    <property type="match status" value="1"/>
</dbReference>
<protein>
    <submittedName>
        <fullName evidence="1">DUF192 domain-containing protein</fullName>
    </submittedName>
</protein>
<dbReference type="Gene3D" id="2.60.120.1140">
    <property type="entry name" value="Protein of unknown function DUF192"/>
    <property type="match status" value="1"/>
</dbReference>
<dbReference type="AlphaFoldDB" id="A0A3G2R2G5"/>
<dbReference type="KEGG" id="bacg:D2962_02860"/>
<sequence>MKAINSTRKTVLAEKVETAMNFTRRLAGLIFTTNFKTGMALLIMPCSSVHTWFMRYAIDVVFLDRGNRILKVAQSIPPFRIGPVVRGAAKVLELPAGVCRATGTEIGDVIEFIFEE</sequence>
<dbReference type="PANTHER" id="PTHR37953">
    <property type="entry name" value="UPF0127 PROTEIN MJ1496"/>
    <property type="match status" value="1"/>
</dbReference>
<proteinExistence type="predicted"/>